<organism evidence="1 2">
    <name type="scientific">[Candida] jaroonii</name>
    <dbReference type="NCBI Taxonomy" id="467808"/>
    <lineage>
        <taxon>Eukaryota</taxon>
        <taxon>Fungi</taxon>
        <taxon>Dikarya</taxon>
        <taxon>Ascomycota</taxon>
        <taxon>Saccharomycotina</taxon>
        <taxon>Pichiomycetes</taxon>
        <taxon>Debaryomycetaceae</taxon>
        <taxon>Yamadazyma</taxon>
    </lineage>
</organism>
<proteinExistence type="predicted"/>
<keyword evidence="2" id="KW-1185">Reference proteome</keyword>
<sequence length="1010" mass="117229">MIGTLLGTPRGNKVTNKSLEFTPIGKASTRNPTKPSDRSPLKPTTKFNLTTKVNKVDTFDTSFDATDFSHTINSPYYTQTVPVATTASANPPSNSMGNPPSNAMGNLLTGTVAVKQYQEDYHKLETENYNLKIQLKTLQRYFDKTPEELMTLVDENIDLKQKLYQFGTENKDLRRQLEQLANDESKKAATDDLTHHYEELLHKKHIDHQQEVDFLQQKLQEVQNNHHHQSNELKADFHDIQAENDHFIEEIRGLKDEIHDLSHSKSKLTSEFNALTQDIEAKDVEVEELRREVEIWKNRCHQATITDTVAADSTAKELLHVQNQLDESQYQYQSLKTKYDTLKTHHDTTKAQLEDVTAQLHDIQSQLHQVQYQYDTTKNHLDNLRQENQHISSQQFTGEFNSDKLTQEIQYLTEELKAREKSEANLRAQINALIKDKSTTNFNAYQAQIDSLTQSEAKLTDINKKLRSEIATLKDELFLSNTKSNDSKILSLQNQNSKLNDKLQYYENEFETVENALKVAENDIKLLQDKLSTLNGSYHELEQDNIALVNQIKSRGSEALSELDHVTQKKLQFENHQLEQEIQSLQNQIIGLKKNAEDAEEFQYEIKRLKREVENNRNDDYIEQLTAEINRLKRSGPTTATTPSFLEHEYQRMVMERNQLQMEVDTTANRLRDMENKYKKLQLSYEDKENLLDEMELKLRDLKRATKFTQLEDDDEKNQFLRARANYETKIKVLELENESIRKEYDSQVQYYKTKLAMDKERGPMTPPESPVVSVLERQVEEAFKEKAEVGKELAQVRWEILELQGKLVKAETELSTAKSELTTVRSELGTTKSELTTARSELGTARSELTTTKTQNDRLLDINNAFELNEKQLKQKLANTTEELDKVTRHCHKLVSKLNDRLKVDDLNNRFASTNLSPTPRRNNRDDQLRYYKAKIYDLNLKCNDLQVMYNYVSQCLEGTKKVREMMGVEKQTKLTFAVVAKMVLAAVKMKKRQERSDRRRVVLKSLRS</sequence>
<reference evidence="1" key="1">
    <citation type="submission" date="2022-06" db="EMBL/GenBank/DDBJ databases">
        <authorList>
            <person name="Legras J.-L."/>
            <person name="Devillers H."/>
            <person name="Grondin C."/>
        </authorList>
    </citation>
    <scope>NUCLEOTIDE SEQUENCE</scope>
    <source>
        <strain evidence="1">CLIB 1444</strain>
    </source>
</reference>
<accession>A0ACA9YCW0</accession>
<dbReference type="Proteomes" id="UP001152531">
    <property type="component" value="Unassembled WGS sequence"/>
</dbReference>
<gene>
    <name evidence="1" type="ORF">CLIB1444_11S03774</name>
</gene>
<evidence type="ECO:0000313" key="2">
    <source>
        <dbReference type="Proteomes" id="UP001152531"/>
    </source>
</evidence>
<dbReference type="EMBL" id="CALSDN010000011">
    <property type="protein sequence ID" value="CAH6722903.1"/>
    <property type="molecule type" value="Genomic_DNA"/>
</dbReference>
<evidence type="ECO:0000313" key="1">
    <source>
        <dbReference type="EMBL" id="CAH6722903.1"/>
    </source>
</evidence>
<name>A0ACA9YCW0_9ASCO</name>
<protein>
    <submittedName>
        <fullName evidence="1">Uncharacterized protein</fullName>
    </submittedName>
</protein>
<comment type="caution">
    <text evidence="1">The sequence shown here is derived from an EMBL/GenBank/DDBJ whole genome shotgun (WGS) entry which is preliminary data.</text>
</comment>